<dbReference type="HOGENOM" id="CLU_610767_0_0_6"/>
<dbReference type="PANTHER" id="PTHR42852:SF13">
    <property type="entry name" value="PROTEIN DIPZ"/>
    <property type="match status" value="1"/>
</dbReference>
<dbReference type="InterPro" id="IPR017937">
    <property type="entry name" value="Thioredoxin_CS"/>
</dbReference>
<dbReference type="Proteomes" id="UP000005380">
    <property type="component" value="Chromosome"/>
</dbReference>
<proteinExistence type="predicted"/>
<dbReference type="Pfam" id="PF00578">
    <property type="entry name" value="AhpC-TSA"/>
    <property type="match status" value="1"/>
</dbReference>
<dbReference type="InterPro" id="IPR013766">
    <property type="entry name" value="Thioredoxin_domain"/>
</dbReference>
<dbReference type="SUPFAM" id="SSF53474">
    <property type="entry name" value="alpha/beta-Hydrolases"/>
    <property type="match status" value="1"/>
</dbReference>
<reference evidence="3 4" key="1">
    <citation type="submission" date="2013-12" db="EMBL/GenBank/DDBJ databases">
        <authorList>
            <consortium name="DOE Joint Genome Institute"/>
            <person name="Kappler U."/>
            <person name="Huntemann M."/>
            <person name="Han J."/>
            <person name="Chen A."/>
            <person name="Kyrpides N."/>
            <person name="Mavromatis K."/>
            <person name="Markowitz V."/>
            <person name="Palaniappan K."/>
            <person name="Ivanova N."/>
            <person name="Schaumberg A."/>
            <person name="Pati A."/>
            <person name="Liolios K."/>
            <person name="Nordberg H.P."/>
            <person name="Cantor M.N."/>
            <person name="Hua S.X."/>
            <person name="Woyke T."/>
        </authorList>
    </citation>
    <scope>NUCLEOTIDE SEQUENCE [LARGE SCALE GENOMIC DNA]</scope>
    <source>
        <strain evidence="4">AL2</strain>
    </source>
</reference>
<evidence type="ECO:0000259" key="2">
    <source>
        <dbReference type="PROSITE" id="PS51352"/>
    </source>
</evidence>
<dbReference type="InterPro" id="IPR000866">
    <property type="entry name" value="AhpC/TSA"/>
</dbReference>
<name>W0DQH5_9GAMM</name>
<dbReference type="PROSITE" id="PS00194">
    <property type="entry name" value="THIOREDOXIN_1"/>
    <property type="match status" value="1"/>
</dbReference>
<evidence type="ECO:0000256" key="1">
    <source>
        <dbReference type="ARBA" id="ARBA00023284"/>
    </source>
</evidence>
<dbReference type="GO" id="GO:0015036">
    <property type="term" value="F:disulfide oxidoreductase activity"/>
    <property type="evidence" value="ECO:0007669"/>
    <property type="project" value="UniProtKB-ARBA"/>
</dbReference>
<dbReference type="AlphaFoldDB" id="W0DQH5"/>
<dbReference type="SUPFAM" id="SSF52833">
    <property type="entry name" value="Thioredoxin-like"/>
    <property type="match status" value="1"/>
</dbReference>
<dbReference type="InterPro" id="IPR036249">
    <property type="entry name" value="Thioredoxin-like_sf"/>
</dbReference>
<dbReference type="KEGG" id="tao:THIAE_01910"/>
<dbReference type="InterPro" id="IPR029058">
    <property type="entry name" value="AB_hydrolase_fold"/>
</dbReference>
<evidence type="ECO:0000313" key="3">
    <source>
        <dbReference type="EMBL" id="AHF00687.1"/>
    </source>
</evidence>
<dbReference type="Gene3D" id="3.40.30.10">
    <property type="entry name" value="Glutaredoxin"/>
    <property type="match status" value="1"/>
</dbReference>
<dbReference type="eggNOG" id="COG0526">
    <property type="taxonomic scope" value="Bacteria"/>
</dbReference>
<protein>
    <submittedName>
        <fullName evidence="3">Alkyl hydroperoxide reductase</fullName>
    </submittedName>
</protein>
<sequence>MPAPLADWSTNQQIDIHYVAARAPRQGQLLWLPSEYGRLDSELELAQTLAEQGFDSIMPDFFNSLMQVASRDNFNLIAPERWLSLIQTSHQVAPEGLATWIIAPNRAAAAALEALAHYQQTAQSQLGLILINPDLFITTPEPGQVAEYLPAVSATHLPIYILQAELSPWRWQLIELVQKLEQSGSESYIHLLAGLRDRFYFRPDATAFEQHATQHLSQQILRASQLLLPLMQTARQSAPLAATSEQKLTVSTATATAEATPARLQLYRGEQGRDFNLIDLNGQTHQLSDYKGQVVLLNFWASWCPPCLYEMPSMARLKNQFSDADFEILAVNLAERSEDFAQFLADNPVNFPILLDPAGSAIQTWRILAYPTTYLIDRQGQLRYALIGGIEWDEPEPVAAVKRLLKE</sequence>
<dbReference type="PROSITE" id="PS51352">
    <property type="entry name" value="THIOREDOXIN_2"/>
    <property type="match status" value="1"/>
</dbReference>
<organism evidence="3 4">
    <name type="scientific">Thiomicrospira aerophila AL3</name>
    <dbReference type="NCBI Taxonomy" id="717772"/>
    <lineage>
        <taxon>Bacteria</taxon>
        <taxon>Pseudomonadati</taxon>
        <taxon>Pseudomonadota</taxon>
        <taxon>Gammaproteobacteria</taxon>
        <taxon>Thiotrichales</taxon>
        <taxon>Piscirickettsiaceae</taxon>
        <taxon>Thiomicrospira</taxon>
    </lineage>
</organism>
<dbReference type="InParanoid" id="W0DQH5"/>
<gene>
    <name evidence="3" type="ORF">THIAE_01910</name>
</gene>
<dbReference type="EMBL" id="CP007030">
    <property type="protein sequence ID" value="AHF00687.1"/>
    <property type="molecule type" value="Genomic_DNA"/>
</dbReference>
<accession>W0DQH5</accession>
<dbReference type="PANTHER" id="PTHR42852">
    <property type="entry name" value="THIOL:DISULFIDE INTERCHANGE PROTEIN DSBE"/>
    <property type="match status" value="1"/>
</dbReference>
<dbReference type="GO" id="GO:0016209">
    <property type="term" value="F:antioxidant activity"/>
    <property type="evidence" value="ECO:0007669"/>
    <property type="project" value="InterPro"/>
</dbReference>
<dbReference type="STRING" id="717772.THIAE_01910"/>
<keyword evidence="1" id="KW-0676">Redox-active center</keyword>
<evidence type="ECO:0000313" key="4">
    <source>
        <dbReference type="Proteomes" id="UP000005380"/>
    </source>
</evidence>
<dbReference type="CDD" id="cd02966">
    <property type="entry name" value="TlpA_like_family"/>
    <property type="match status" value="1"/>
</dbReference>
<dbReference type="InterPro" id="IPR050553">
    <property type="entry name" value="Thioredoxin_ResA/DsbE_sf"/>
</dbReference>
<feature type="domain" description="Thioredoxin" evidence="2">
    <location>
        <begin position="266"/>
        <end position="406"/>
    </location>
</feature>
<keyword evidence="4" id="KW-1185">Reference proteome</keyword>